<keyword evidence="3" id="KW-1185">Reference proteome</keyword>
<evidence type="ECO:0000313" key="3">
    <source>
        <dbReference type="Proteomes" id="UP000245466"/>
    </source>
</evidence>
<dbReference type="Gene3D" id="2.20.110.10">
    <property type="entry name" value="Histone H3 K4-specific methyltransferase SET7/9 N-terminal domain"/>
    <property type="match status" value="1"/>
</dbReference>
<dbReference type="EMBL" id="QEKI01000004">
    <property type="protein sequence ID" value="PVY41984.1"/>
    <property type="molecule type" value="Genomic_DNA"/>
</dbReference>
<protein>
    <recommendedName>
        <fullName evidence="4">MORN repeat protein</fullName>
    </recommendedName>
</protein>
<dbReference type="Proteomes" id="UP000245466">
    <property type="component" value="Unassembled WGS sequence"/>
</dbReference>
<evidence type="ECO:0000256" key="1">
    <source>
        <dbReference type="SAM" id="SignalP"/>
    </source>
</evidence>
<gene>
    <name evidence="2" type="ORF">C8E01_104357</name>
</gene>
<name>A0A2U1AZX1_9BACT</name>
<feature type="signal peptide" evidence="1">
    <location>
        <begin position="1"/>
        <end position="20"/>
    </location>
</feature>
<reference evidence="2 3" key="1">
    <citation type="submission" date="2018-04" db="EMBL/GenBank/DDBJ databases">
        <title>Genomic Encyclopedia of Type Strains, Phase IV (KMG-IV): sequencing the most valuable type-strain genomes for metagenomic binning, comparative biology and taxonomic classification.</title>
        <authorList>
            <person name="Goeker M."/>
        </authorList>
    </citation>
    <scope>NUCLEOTIDE SEQUENCE [LARGE SCALE GENOMIC DNA]</scope>
    <source>
        <strain evidence="2 3">DSM 100231</strain>
    </source>
</reference>
<keyword evidence="1" id="KW-0732">Signal</keyword>
<evidence type="ECO:0008006" key="4">
    <source>
        <dbReference type="Google" id="ProtNLM"/>
    </source>
</evidence>
<sequence>MKVFLYFCLMVFLNAGCSISTITMDQLQERKGTYYLNKKPFNGKAVSKFDNGNISGFIEFKNGIPNGKWIAYGYAGEIVQEGSFQPIIVNSNNSLTSDDIKRINLCTTREGAIEFTDVYVIVETNGILDKSRMKANVNAFLKSESISIKGDSINEIKIVKGEIDEDLI</sequence>
<comment type="caution">
    <text evidence="2">The sequence shown here is derived from an EMBL/GenBank/DDBJ whole genome shotgun (WGS) entry which is preliminary data.</text>
</comment>
<accession>A0A2U1AZX1</accession>
<evidence type="ECO:0000313" key="2">
    <source>
        <dbReference type="EMBL" id="PVY41984.1"/>
    </source>
</evidence>
<dbReference type="SUPFAM" id="SSF82185">
    <property type="entry name" value="Histone H3 K4-specific methyltransferase SET7/9 N-terminal domain"/>
    <property type="match status" value="1"/>
</dbReference>
<organism evidence="2 3">
    <name type="scientific">Pontibacter virosus</name>
    <dbReference type="NCBI Taxonomy" id="1765052"/>
    <lineage>
        <taxon>Bacteria</taxon>
        <taxon>Pseudomonadati</taxon>
        <taxon>Bacteroidota</taxon>
        <taxon>Cytophagia</taxon>
        <taxon>Cytophagales</taxon>
        <taxon>Hymenobacteraceae</taxon>
        <taxon>Pontibacter</taxon>
    </lineage>
</organism>
<feature type="chain" id="PRO_5015687697" description="MORN repeat protein" evidence="1">
    <location>
        <begin position="21"/>
        <end position="168"/>
    </location>
</feature>
<proteinExistence type="predicted"/>
<dbReference type="AlphaFoldDB" id="A0A2U1AZX1"/>